<feature type="domain" description="Tripartite ATP-independent periplasmic transporters DctQ component" evidence="10">
    <location>
        <begin position="23"/>
        <end position="150"/>
    </location>
</feature>
<feature type="transmembrane region" description="Helical" evidence="9">
    <location>
        <begin position="85"/>
        <end position="102"/>
    </location>
</feature>
<organism evidence="11 12">
    <name type="scientific">Anaerosporomusa subterranea</name>
    <dbReference type="NCBI Taxonomy" id="1794912"/>
    <lineage>
        <taxon>Bacteria</taxon>
        <taxon>Bacillati</taxon>
        <taxon>Bacillota</taxon>
        <taxon>Negativicutes</taxon>
        <taxon>Acetonemataceae</taxon>
        <taxon>Anaerosporomusa</taxon>
    </lineage>
</organism>
<name>A0A154BLU5_ANASB</name>
<keyword evidence="5 9" id="KW-0812">Transmembrane</keyword>
<comment type="subcellular location">
    <subcellularLocation>
        <location evidence="1">Cell inner membrane</location>
        <topology evidence="1">Multi-pass membrane protein</topology>
    </subcellularLocation>
</comment>
<evidence type="ECO:0000256" key="5">
    <source>
        <dbReference type="ARBA" id="ARBA00022692"/>
    </source>
</evidence>
<evidence type="ECO:0000259" key="10">
    <source>
        <dbReference type="Pfam" id="PF04290"/>
    </source>
</evidence>
<keyword evidence="12" id="KW-1185">Reference proteome</keyword>
<evidence type="ECO:0000256" key="2">
    <source>
        <dbReference type="ARBA" id="ARBA00022448"/>
    </source>
</evidence>
<evidence type="ECO:0000313" key="11">
    <source>
        <dbReference type="EMBL" id="KYZ74810.1"/>
    </source>
</evidence>
<dbReference type="RefSeq" id="WP_066245907.1">
    <property type="nucleotide sequence ID" value="NZ_LSGP01000028.1"/>
</dbReference>
<feature type="transmembrane region" description="Helical" evidence="9">
    <location>
        <begin position="122"/>
        <end position="147"/>
    </location>
</feature>
<evidence type="ECO:0000256" key="8">
    <source>
        <dbReference type="ARBA" id="ARBA00038436"/>
    </source>
</evidence>
<dbReference type="EMBL" id="LSGP01000028">
    <property type="protein sequence ID" value="KYZ74810.1"/>
    <property type="molecule type" value="Genomic_DNA"/>
</dbReference>
<accession>A0A154BLU5</accession>
<evidence type="ECO:0000256" key="1">
    <source>
        <dbReference type="ARBA" id="ARBA00004429"/>
    </source>
</evidence>
<dbReference type="GO" id="GO:0022857">
    <property type="term" value="F:transmembrane transporter activity"/>
    <property type="evidence" value="ECO:0007669"/>
    <property type="project" value="TreeGrafter"/>
</dbReference>
<dbReference type="GO" id="GO:0005886">
    <property type="term" value="C:plasma membrane"/>
    <property type="evidence" value="ECO:0007669"/>
    <property type="project" value="UniProtKB-SubCell"/>
</dbReference>
<keyword evidence="7 9" id="KW-0472">Membrane</keyword>
<keyword evidence="4" id="KW-0997">Cell inner membrane</keyword>
<comment type="caution">
    <text evidence="11">The sequence shown here is derived from an EMBL/GenBank/DDBJ whole genome shotgun (WGS) entry which is preliminary data.</text>
</comment>
<dbReference type="PANTHER" id="PTHR35011:SF2">
    <property type="entry name" value="2,3-DIKETO-L-GULONATE TRAP TRANSPORTER SMALL PERMEASE PROTEIN YIAM"/>
    <property type="match status" value="1"/>
</dbReference>
<dbReference type="AlphaFoldDB" id="A0A154BLU5"/>
<evidence type="ECO:0000256" key="4">
    <source>
        <dbReference type="ARBA" id="ARBA00022519"/>
    </source>
</evidence>
<protein>
    <recommendedName>
        <fullName evidence="10">Tripartite ATP-independent periplasmic transporters DctQ component domain-containing protein</fullName>
    </recommendedName>
</protein>
<evidence type="ECO:0000256" key="3">
    <source>
        <dbReference type="ARBA" id="ARBA00022475"/>
    </source>
</evidence>
<dbReference type="Pfam" id="PF04290">
    <property type="entry name" value="DctQ"/>
    <property type="match status" value="1"/>
</dbReference>
<dbReference type="InterPro" id="IPR055348">
    <property type="entry name" value="DctQ"/>
</dbReference>
<keyword evidence="2" id="KW-0813">Transport</keyword>
<dbReference type="InterPro" id="IPR007387">
    <property type="entry name" value="TRAP_DctQ"/>
</dbReference>
<dbReference type="STRING" id="1794912.AXX12_16435"/>
<evidence type="ECO:0000256" key="9">
    <source>
        <dbReference type="SAM" id="Phobius"/>
    </source>
</evidence>
<evidence type="ECO:0000256" key="6">
    <source>
        <dbReference type="ARBA" id="ARBA00022989"/>
    </source>
</evidence>
<dbReference type="Proteomes" id="UP000076268">
    <property type="component" value="Unassembled WGS sequence"/>
</dbReference>
<reference evidence="11 12" key="1">
    <citation type="submission" date="2016-02" db="EMBL/GenBank/DDBJ databases">
        <title>Anaerosporomusa subterraneum gen. nov., sp. nov., a spore-forming obligate anaerobe isolated from saprolite.</title>
        <authorList>
            <person name="Choi J.K."/>
            <person name="Shah M."/>
            <person name="Yee N."/>
        </authorList>
    </citation>
    <scope>NUCLEOTIDE SEQUENCE [LARGE SCALE GENOMIC DNA]</scope>
    <source>
        <strain evidence="11 12">RU4</strain>
    </source>
</reference>
<keyword evidence="6 9" id="KW-1133">Transmembrane helix</keyword>
<evidence type="ECO:0000313" key="12">
    <source>
        <dbReference type="Proteomes" id="UP000076268"/>
    </source>
</evidence>
<proteinExistence type="inferred from homology"/>
<feature type="transmembrane region" description="Helical" evidence="9">
    <location>
        <begin position="12"/>
        <end position="34"/>
    </location>
</feature>
<keyword evidence="3" id="KW-1003">Cell membrane</keyword>
<dbReference type="PANTHER" id="PTHR35011">
    <property type="entry name" value="2,3-DIKETO-L-GULONATE TRAP TRANSPORTER SMALL PERMEASE PROTEIN YIAM"/>
    <property type="match status" value="1"/>
</dbReference>
<evidence type="ECO:0000256" key="7">
    <source>
        <dbReference type="ARBA" id="ARBA00023136"/>
    </source>
</evidence>
<comment type="similarity">
    <text evidence="8">Belongs to the TRAP transporter small permease family.</text>
</comment>
<gene>
    <name evidence="11" type="ORF">AXX12_16435</name>
</gene>
<sequence length="171" mass="19178">MKKMEKIESLFGNMMAACLSLMGILVFANVVMRYFFNSGIPWGEELARFLFVWVIFLGSINALRKNNHLGFSSLVQVMPTIIKKICYLASCILMIVCLWQLFEGSIEMTLMTVDSLAPATGIPMAFMYGVGIITSVSMSIIVCYNLYRALFVKGAIDQLVVMKESEDEVKL</sequence>
<feature type="transmembrane region" description="Helical" evidence="9">
    <location>
        <begin position="46"/>
        <end position="64"/>
    </location>
</feature>
<dbReference type="OrthoDB" id="9815614at2"/>
<dbReference type="GO" id="GO:0015740">
    <property type="term" value="P:C4-dicarboxylate transport"/>
    <property type="evidence" value="ECO:0007669"/>
    <property type="project" value="TreeGrafter"/>
</dbReference>